<name>A0A0F3RQJ1_ORITS</name>
<dbReference type="Proteomes" id="UP000033580">
    <property type="component" value="Unassembled WGS sequence"/>
</dbReference>
<dbReference type="EMBL" id="LAOR01000027">
    <property type="protein sequence ID" value="KJW07404.1"/>
    <property type="molecule type" value="Genomic_DNA"/>
</dbReference>
<proteinExistence type="predicted"/>
<protein>
    <submittedName>
        <fullName evidence="1">Uncharacterized protein</fullName>
    </submittedName>
</protein>
<organism evidence="1 2">
    <name type="scientific">Orientia tsutsugamushi str. UT144</name>
    <dbReference type="NCBI Taxonomy" id="1441384"/>
    <lineage>
        <taxon>Bacteria</taxon>
        <taxon>Pseudomonadati</taxon>
        <taxon>Pseudomonadota</taxon>
        <taxon>Alphaproteobacteria</taxon>
        <taxon>Rickettsiales</taxon>
        <taxon>Rickettsiaceae</taxon>
        <taxon>Rickettsieae</taxon>
        <taxon>Orientia</taxon>
    </lineage>
</organism>
<accession>A0A0F3RQJ1</accession>
<gene>
    <name evidence="1" type="ORF">OTUT144_0549</name>
</gene>
<dbReference type="AlphaFoldDB" id="A0A0F3RQJ1"/>
<reference evidence="1 2" key="1">
    <citation type="submission" date="2015-01" db="EMBL/GenBank/DDBJ databases">
        <title>Genome Sequencing of Rickettsiales.</title>
        <authorList>
            <person name="Daugherty S.C."/>
            <person name="Su Q."/>
            <person name="Abolude K."/>
            <person name="Beier-Sexton M."/>
            <person name="Carlyon J.A."/>
            <person name="Carter R."/>
            <person name="Day N.P."/>
            <person name="Dumler S.J."/>
            <person name="Dyachenko V."/>
            <person name="Godinez A."/>
            <person name="Kurtti T.J."/>
            <person name="Lichay M."/>
            <person name="Mullins K.E."/>
            <person name="Ott S."/>
            <person name="Pappas-Brown V."/>
            <person name="Paris D.H."/>
            <person name="Patel P."/>
            <person name="Richards A.L."/>
            <person name="Sadzewicz L."/>
            <person name="Sears K."/>
            <person name="Seidman D."/>
            <person name="Sengamalay N."/>
            <person name="Stenos J."/>
            <person name="Tallon L.J."/>
            <person name="Vincent G."/>
            <person name="Fraser C.M."/>
            <person name="Munderloh U."/>
            <person name="Dunning-Hotopp J.C."/>
        </authorList>
    </citation>
    <scope>NUCLEOTIDE SEQUENCE [LARGE SCALE GENOMIC DNA]</scope>
    <source>
        <strain evidence="1 2">UT144</strain>
    </source>
</reference>
<comment type="caution">
    <text evidence="1">The sequence shown here is derived from an EMBL/GenBank/DDBJ whole genome shotgun (WGS) entry which is preliminary data.</text>
</comment>
<sequence>MITHHALFNKVAKRVNDKDVMKLLKLIIKAGGKRGISQGGPLHLF</sequence>
<evidence type="ECO:0000313" key="1">
    <source>
        <dbReference type="EMBL" id="KJW07404.1"/>
    </source>
</evidence>
<evidence type="ECO:0000313" key="2">
    <source>
        <dbReference type="Proteomes" id="UP000033580"/>
    </source>
</evidence>